<dbReference type="PANTHER" id="PTHR42146:SF1">
    <property type="entry name" value="OLIGORIBONUCLEASE NRNB"/>
    <property type="match status" value="1"/>
</dbReference>
<dbReference type="InterPro" id="IPR003156">
    <property type="entry name" value="DHHA1_dom"/>
</dbReference>
<name>A8AC30_IGNH4</name>
<keyword evidence="2" id="KW-0378">Hydrolase</keyword>
<evidence type="ECO:0000313" key="2">
    <source>
        <dbReference type="EMBL" id="ABU82482.1"/>
    </source>
</evidence>
<dbReference type="InterPro" id="IPR052968">
    <property type="entry name" value="Nucleotide_metab_enz"/>
</dbReference>
<dbReference type="HOGENOM" id="CLU_076809_0_0_2"/>
<reference evidence="2 3" key="1">
    <citation type="journal article" date="2008" name="Genome Biol.">
        <title>A genomic analysis of the archaeal system Ignicoccus hospitalis-Nanoarchaeum equitans.</title>
        <authorList>
            <person name="Podar M."/>
            <person name="Anderson I."/>
            <person name="Makarova K.S."/>
            <person name="Elkins J.G."/>
            <person name="Ivanova N."/>
            <person name="Wall M.A."/>
            <person name="Lykidis A."/>
            <person name="Mavromatis K."/>
            <person name="Sun H."/>
            <person name="Hudson M.E."/>
            <person name="Chen W."/>
            <person name="Deciu C."/>
            <person name="Hutchison D."/>
            <person name="Eads J.R."/>
            <person name="Anderson A."/>
            <person name="Fernandes F."/>
            <person name="Szeto E."/>
            <person name="Lapidus A."/>
            <person name="Kyrpides N.C."/>
            <person name="Saier M.H.Jr."/>
            <person name="Richardson P.M."/>
            <person name="Rachel R."/>
            <person name="Huber H."/>
            <person name="Eisen J.A."/>
            <person name="Koonin E.V."/>
            <person name="Keller M."/>
            <person name="Stetter K.O."/>
        </authorList>
    </citation>
    <scope>NUCLEOTIDE SEQUENCE [LARGE SCALE GENOMIC DNA]</scope>
    <source>
        <strain evidence="3">KIN4/I / DSM 18386 / JCM 14125</strain>
    </source>
</reference>
<accession>A8AC30</accession>
<protein>
    <submittedName>
        <fullName evidence="2">Phosphohydrolase (DHH superfamily)-like protein</fullName>
    </submittedName>
</protein>
<dbReference type="KEGG" id="iho:Igni_1306"/>
<dbReference type="PANTHER" id="PTHR42146">
    <property type="entry name" value="3',5'-CYCLIC-NUCLEOTIDE PHOSPHODIESTERASE"/>
    <property type="match status" value="1"/>
</dbReference>
<proteinExistence type="predicted"/>
<sequence length="327" mass="37528">MVHHNDFDGIMGAVALFRLHSSDDFVSISTSRRKVLKNLKKAIRQKPDLLYVVDIGPNDHELEELEGLLRGRTFKLVWMDHHKWSQRALEKIKELADELVYDRSTCGAGLAARYAKERGARLCDCCEELVELSCDIDLWIRKDPRSEKMSIALGNRRWRRFLIDKLWKCVGWDADWEEAYEEALREMEESLQKYLKKAVEGEVDGISYVMVPIKLKDVAHVSFMAEEIRKKRTYDVIAFVSDVGSLHMRRGTERVDLSELAKEFSGGGHPAAAGGNLNYSFIEKIMHKLFLRVNAKKFESGLRAYLEKSNADKGMREAELSQERSGG</sequence>
<dbReference type="SUPFAM" id="SSF64182">
    <property type="entry name" value="DHH phosphoesterases"/>
    <property type="match status" value="1"/>
</dbReference>
<dbReference type="Proteomes" id="UP000000262">
    <property type="component" value="Chromosome"/>
</dbReference>
<dbReference type="GO" id="GO:0016787">
    <property type="term" value="F:hydrolase activity"/>
    <property type="evidence" value="ECO:0007669"/>
    <property type="project" value="UniProtKB-KW"/>
</dbReference>
<evidence type="ECO:0000259" key="1">
    <source>
        <dbReference type="Pfam" id="PF02272"/>
    </source>
</evidence>
<organism evidence="2 3">
    <name type="scientific">Ignicoccus hospitalis (strain KIN4/I / DSM 18386 / JCM 14125)</name>
    <dbReference type="NCBI Taxonomy" id="453591"/>
    <lineage>
        <taxon>Archaea</taxon>
        <taxon>Thermoproteota</taxon>
        <taxon>Thermoprotei</taxon>
        <taxon>Desulfurococcales</taxon>
        <taxon>Desulfurococcaceae</taxon>
        <taxon>Ignicoccus</taxon>
    </lineage>
</organism>
<dbReference type="AlphaFoldDB" id="A8AC30"/>
<keyword evidence="3" id="KW-1185">Reference proteome</keyword>
<dbReference type="Gene3D" id="3.10.310.30">
    <property type="match status" value="1"/>
</dbReference>
<gene>
    <name evidence="2" type="ordered locus">Igni_1306</name>
</gene>
<evidence type="ECO:0000313" key="3">
    <source>
        <dbReference type="Proteomes" id="UP000000262"/>
    </source>
</evidence>
<dbReference type="GO" id="GO:0003676">
    <property type="term" value="F:nucleic acid binding"/>
    <property type="evidence" value="ECO:0007669"/>
    <property type="project" value="InterPro"/>
</dbReference>
<feature type="domain" description="DHHA1" evidence="1">
    <location>
        <begin position="217"/>
        <end position="288"/>
    </location>
</feature>
<dbReference type="InterPro" id="IPR038763">
    <property type="entry name" value="DHH_sf"/>
</dbReference>
<dbReference type="STRING" id="453591.Igni_1306"/>
<dbReference type="eggNOG" id="arCOG00423">
    <property type="taxonomic scope" value="Archaea"/>
</dbReference>
<dbReference type="EMBL" id="CP000816">
    <property type="protein sequence ID" value="ABU82482.1"/>
    <property type="molecule type" value="Genomic_DNA"/>
</dbReference>
<dbReference type="Pfam" id="PF02272">
    <property type="entry name" value="DHHA1"/>
    <property type="match status" value="1"/>
</dbReference>